<reference evidence="20" key="2">
    <citation type="submission" date="2025-08" db="UniProtKB">
        <authorList>
            <consortium name="RefSeq"/>
        </authorList>
    </citation>
    <scope>IDENTIFICATION</scope>
</reference>
<keyword evidence="19" id="KW-1185">Reference proteome</keyword>
<dbReference type="PROSITE" id="PS00889">
    <property type="entry name" value="CNMP_BINDING_2"/>
    <property type="match status" value="1"/>
</dbReference>
<evidence type="ECO:0000256" key="7">
    <source>
        <dbReference type="ARBA" id="ARBA00023065"/>
    </source>
</evidence>
<feature type="compositionally biased region" description="Pro residues" evidence="16">
    <location>
        <begin position="681"/>
        <end position="691"/>
    </location>
</feature>
<evidence type="ECO:0000256" key="12">
    <source>
        <dbReference type="ARBA" id="ARBA00036634"/>
    </source>
</evidence>
<dbReference type="InterPro" id="IPR050866">
    <property type="entry name" value="CNG_cation_channel"/>
</dbReference>
<dbReference type="PROSITE" id="PS50042">
    <property type="entry name" value="CNMP_BINDING_3"/>
    <property type="match status" value="1"/>
</dbReference>
<dbReference type="SMART" id="SM00100">
    <property type="entry name" value="cNMP"/>
    <property type="match status" value="1"/>
</dbReference>
<comment type="catalytic activity">
    <reaction evidence="1">
        <text>NH4(+)(in) = NH4(+)(out)</text>
        <dbReference type="Rhea" id="RHEA:28747"/>
        <dbReference type="ChEBI" id="CHEBI:28938"/>
    </reaction>
</comment>
<evidence type="ECO:0000256" key="2">
    <source>
        <dbReference type="ARBA" id="ARBA00004141"/>
    </source>
</evidence>
<evidence type="ECO:0000256" key="17">
    <source>
        <dbReference type="SAM" id="Phobius"/>
    </source>
</evidence>
<feature type="region of interest" description="Disordered" evidence="16">
    <location>
        <begin position="1"/>
        <end position="59"/>
    </location>
</feature>
<dbReference type="RefSeq" id="XP_060028088.1">
    <property type="nucleotide sequence ID" value="XM_060172105.1"/>
</dbReference>
<evidence type="ECO:0000256" key="14">
    <source>
        <dbReference type="ARBA" id="ARBA00044657"/>
    </source>
</evidence>
<dbReference type="PANTHER" id="PTHR45638:SF16">
    <property type="entry name" value="CYCLIC NUCLEOTIDE-GATED CATION CHANNEL BETA-1"/>
    <property type="match status" value="1"/>
</dbReference>
<comment type="subcellular location">
    <subcellularLocation>
        <location evidence="2">Membrane</location>
        <topology evidence="2">Multi-pass membrane protein</topology>
    </subcellularLocation>
</comment>
<feature type="region of interest" description="Disordered" evidence="16">
    <location>
        <begin position="145"/>
        <end position="168"/>
    </location>
</feature>
<dbReference type="Gene3D" id="1.10.287.70">
    <property type="match status" value="1"/>
</dbReference>
<feature type="domain" description="Cyclic nucleotide-binding" evidence="18">
    <location>
        <begin position="1157"/>
        <end position="1261"/>
    </location>
</feature>
<evidence type="ECO:0000256" key="4">
    <source>
        <dbReference type="ARBA" id="ARBA00022606"/>
    </source>
</evidence>
<feature type="compositionally biased region" description="Polar residues" evidence="16">
    <location>
        <begin position="736"/>
        <end position="757"/>
    </location>
</feature>
<feature type="compositionally biased region" description="Pro residues" evidence="16">
    <location>
        <begin position="1366"/>
        <end position="1381"/>
    </location>
</feature>
<evidence type="ECO:0000256" key="5">
    <source>
        <dbReference type="ARBA" id="ARBA00022692"/>
    </source>
</evidence>
<name>A0ABM3VUT6_ERIEU</name>
<protein>
    <submittedName>
        <fullName evidence="20">LOW QUALITY PROTEIN: cyclic nucleotide-gated cation channel beta-1</fullName>
    </submittedName>
</protein>
<keyword evidence="7" id="KW-0406">Ion transport</keyword>
<evidence type="ECO:0000256" key="9">
    <source>
        <dbReference type="ARBA" id="ARBA00023286"/>
    </source>
</evidence>
<evidence type="ECO:0000313" key="19">
    <source>
        <dbReference type="Proteomes" id="UP001652624"/>
    </source>
</evidence>
<feature type="compositionally biased region" description="Acidic residues" evidence="16">
    <location>
        <begin position="22"/>
        <end position="51"/>
    </location>
</feature>
<feature type="compositionally biased region" description="Basic and acidic residues" evidence="16">
    <location>
        <begin position="191"/>
        <end position="207"/>
    </location>
</feature>
<keyword evidence="4" id="KW-0716">Sensory transduction</keyword>
<evidence type="ECO:0000256" key="8">
    <source>
        <dbReference type="ARBA" id="ARBA00023136"/>
    </source>
</evidence>
<feature type="compositionally biased region" description="Basic and acidic residues" evidence="16">
    <location>
        <begin position="661"/>
        <end position="672"/>
    </location>
</feature>
<dbReference type="InterPro" id="IPR000595">
    <property type="entry name" value="cNMP-bd_dom"/>
</dbReference>
<evidence type="ECO:0000256" key="15">
    <source>
        <dbReference type="ARBA" id="ARBA00044691"/>
    </source>
</evidence>
<dbReference type="Proteomes" id="UP001652624">
    <property type="component" value="Chromosome 2"/>
</dbReference>
<dbReference type="InterPro" id="IPR018490">
    <property type="entry name" value="cNMP-bd_dom_sf"/>
</dbReference>
<evidence type="ECO:0000256" key="13">
    <source>
        <dbReference type="ARBA" id="ARBA00044635"/>
    </source>
</evidence>
<comment type="catalytic activity">
    <reaction evidence="13">
        <text>Li(+)(in) = Li(+)(out)</text>
        <dbReference type="Rhea" id="RHEA:78551"/>
        <dbReference type="ChEBI" id="CHEBI:49713"/>
    </reaction>
</comment>
<evidence type="ECO:0000256" key="6">
    <source>
        <dbReference type="ARBA" id="ARBA00022989"/>
    </source>
</evidence>
<proteinExistence type="predicted"/>
<dbReference type="CDD" id="cd00038">
    <property type="entry name" value="CAP_ED"/>
    <property type="match status" value="1"/>
</dbReference>
<feature type="transmembrane region" description="Helical" evidence="17">
    <location>
        <begin position="884"/>
        <end position="904"/>
    </location>
</feature>
<evidence type="ECO:0000256" key="3">
    <source>
        <dbReference type="ARBA" id="ARBA00022448"/>
    </source>
</evidence>
<evidence type="ECO:0000259" key="18">
    <source>
        <dbReference type="PROSITE" id="PS50042"/>
    </source>
</evidence>
<feature type="region of interest" description="Disordered" evidence="16">
    <location>
        <begin position="1345"/>
        <end position="1440"/>
    </location>
</feature>
<reference evidence="19" key="1">
    <citation type="submission" date="2025-05" db="UniProtKB">
        <authorList>
            <consortium name="RefSeq"/>
        </authorList>
    </citation>
    <scope>NUCLEOTIDE SEQUENCE [LARGE SCALE GENOMIC DNA]</scope>
</reference>
<comment type="catalytic activity">
    <reaction evidence="15">
        <text>Cs(+)(in) = Cs(+)(out)</text>
        <dbReference type="Rhea" id="RHEA:78555"/>
        <dbReference type="ChEBI" id="CHEBI:49547"/>
    </reaction>
</comment>
<gene>
    <name evidence="20" type="primary">CNGB1</name>
</gene>
<comment type="catalytic activity">
    <reaction evidence="14">
        <text>Rb(+)(in) = Rb(+)(out)</text>
        <dbReference type="Rhea" id="RHEA:78547"/>
        <dbReference type="ChEBI" id="CHEBI:49847"/>
    </reaction>
</comment>
<sequence>MLGWVQKVLPQPPRTLPRTMMEEDEGAEPEPELEAETEAEAVPDPETEEAETLPPAEMSLEEEEVAVVNLTSQGTQEATLTLPTSLQAQVAVGPEVNSPRSWVLTWLRKGVEKVVPQPVHSGQLAQSTAAGLQDLDQAGAQILEHCSTGGSGSADGSSEAPGTQETGPAPWLLRWFEQNLEKVLPQPPKTSEGRIEETTEPAKDSGTRRGAGAGLGVPRPCSGEVQCLQGVSVVEGTRTLAHPRLSGRGGGQLVISRLSSSSQGLSPETCGSSPWALQGSRAALPYHLVSCLLCCLDIPEAPPEIESMPLAPESNSVPSPEPTEPEEEPSAEPQAGFQISSLPPPGDTIRLVAWLLHRLEKTLPQPVLREKAEQEPDIPVACEVQAINILPGEPGEPELVLEDVDPHWEEKECRQGSASPRGLEEVHEEQSEAAEETARLLPGIPEEKEEKEEEEEKEKVEEEEEEKEKEEKEDKEEEKEEEDGEEEEEDEKEDKEEEEDGEEKEEEKEEEEDKEEEEEEEEDGEEEDPDVLLDSYLVSPVSEDLSEISGAESRRASLQELQEEAVATSPEGVCPCPSSMADPGQDVELNHLVQDRLPDQVASGPAPPNLMDHLPNVPSYCPPITRIPVLVSRRTTLSNSSFAKETRSNIRRLVAATQQHPEVRVEDADADSHPLIMEESPPSPELPPPSPATSDTLAVPGSAMGTHRKKLPSQDDEAEELKALSPAESPVVAWSDPTTPQGTDGQERAASTASQNSAIINDRLQELVKLFKERTEKVKEKLIDPDVTSDEESPKPSPAKKPPEPAPEVKPEAGQVEEEHYCDMLCCKFKRRPWKKYRFPQSIDPLTNLMYILWLFFVVLAWNWNCWLIPVRWAFPYQTPDNIHLWLLMDYLCDLIYLLDTTLFQMRLQFVRGGDIITDSKDMRNNYLKSRRFKMDLLCLLPLDFLYLKLGVNPLLRLPRCLKYMAFFEFNNRLEAILSKAYVYRVIRTTAYLLYSLHVNSCLYYWASDYQGLGSTHWVYDGVGNSYVRCFYWAVKTLITIGGLPDPQTLFEIVFQLLNYFTGVFAFSVMIGQMRDVVGAATAGQTYYRSCMDSTVKYMNFYKIPRSVQNRVKTWYEYTWHSQGMLDESELMVQLPDKMRLDLAIDVNYEIVSKVALFQGCDRQMIFDMLKRLRSVVYLPNDYVCKKGEIGREMYIIQAGQVQVLGGPDGKSVLVTLKAGSVFGEISLLAVGGGNRRTANVVAHGFTNLFILDKKDLNEILVHYPESQKLLRKKARRMLRQNKSKEEKKSVLILPPRAGTPKLFNAALAAAGKMGGKGGKLAHLRARLKELAALEAAAKQQQLLEQAKSSEGSAGDVGVATQEKPTAPPEAAPEQPAPPAAPVSQAPSSPPPAASRKPEGSEEGAARPSEPSVRISISPGQEPEEQTMSVEIPEDKKDTE</sequence>
<dbReference type="PANTHER" id="PTHR45638">
    <property type="entry name" value="CYCLIC NUCLEOTIDE-GATED CATION CHANNEL SUBUNIT A"/>
    <property type="match status" value="1"/>
</dbReference>
<keyword evidence="3" id="KW-0813">Transport</keyword>
<evidence type="ECO:0000256" key="16">
    <source>
        <dbReference type="SAM" id="MobiDB-lite"/>
    </source>
</evidence>
<dbReference type="InterPro" id="IPR005821">
    <property type="entry name" value="Ion_trans_dom"/>
</dbReference>
<feature type="region of interest" description="Disordered" evidence="16">
    <location>
        <begin position="305"/>
        <end position="344"/>
    </location>
</feature>
<feature type="compositionally biased region" description="Acidic residues" evidence="16">
    <location>
        <begin position="447"/>
        <end position="531"/>
    </location>
</feature>
<evidence type="ECO:0000256" key="10">
    <source>
        <dbReference type="ARBA" id="ARBA00023303"/>
    </source>
</evidence>
<dbReference type="InterPro" id="IPR018488">
    <property type="entry name" value="cNMP-bd_CS"/>
</dbReference>
<feature type="compositionally biased region" description="Basic and acidic residues" evidence="16">
    <location>
        <begin position="801"/>
        <end position="814"/>
    </location>
</feature>
<dbReference type="Gene3D" id="1.10.287.630">
    <property type="entry name" value="Helix hairpin bin"/>
    <property type="match status" value="1"/>
</dbReference>
<dbReference type="PROSITE" id="PS00888">
    <property type="entry name" value="CNMP_BINDING_1"/>
    <property type="match status" value="1"/>
</dbReference>
<feature type="region of interest" description="Disordered" evidence="16">
    <location>
        <begin position="185"/>
        <end position="216"/>
    </location>
</feature>
<comment type="catalytic activity">
    <reaction evidence="11">
        <text>K(+)(in) = K(+)(out)</text>
        <dbReference type="Rhea" id="RHEA:29463"/>
        <dbReference type="ChEBI" id="CHEBI:29103"/>
    </reaction>
</comment>
<feature type="transmembrane region" description="Helical" evidence="17">
    <location>
        <begin position="846"/>
        <end position="864"/>
    </location>
</feature>
<keyword evidence="6 17" id="KW-1133">Transmembrane helix</keyword>
<dbReference type="SUPFAM" id="SSF81324">
    <property type="entry name" value="Voltage-gated potassium channels"/>
    <property type="match status" value="1"/>
</dbReference>
<keyword evidence="5 17" id="KW-0812">Transmembrane</keyword>
<dbReference type="Pfam" id="PF00027">
    <property type="entry name" value="cNMP_binding"/>
    <property type="match status" value="1"/>
</dbReference>
<evidence type="ECO:0000256" key="11">
    <source>
        <dbReference type="ARBA" id="ARBA00034430"/>
    </source>
</evidence>
<dbReference type="InterPro" id="IPR014710">
    <property type="entry name" value="RmlC-like_jellyroll"/>
</dbReference>
<organism evidence="19 20">
    <name type="scientific">Erinaceus europaeus</name>
    <name type="common">Western European hedgehog</name>
    <dbReference type="NCBI Taxonomy" id="9365"/>
    <lineage>
        <taxon>Eukaryota</taxon>
        <taxon>Metazoa</taxon>
        <taxon>Chordata</taxon>
        <taxon>Craniata</taxon>
        <taxon>Vertebrata</taxon>
        <taxon>Euteleostomi</taxon>
        <taxon>Mammalia</taxon>
        <taxon>Eutheria</taxon>
        <taxon>Laurasiatheria</taxon>
        <taxon>Eulipotyphla</taxon>
        <taxon>Erinaceidae</taxon>
        <taxon>Erinaceinae</taxon>
        <taxon>Erinaceus</taxon>
    </lineage>
</organism>
<feature type="region of interest" description="Disordered" evidence="16">
    <location>
        <begin position="655"/>
        <end position="757"/>
    </location>
</feature>
<keyword evidence="8 17" id="KW-0472">Membrane</keyword>
<keyword evidence="10" id="KW-0407">Ion channel</keyword>
<dbReference type="Gene3D" id="2.60.120.10">
    <property type="entry name" value="Jelly Rolls"/>
    <property type="match status" value="1"/>
</dbReference>
<evidence type="ECO:0000256" key="1">
    <source>
        <dbReference type="ARBA" id="ARBA00000309"/>
    </source>
</evidence>
<keyword evidence="9" id="KW-1071">Ligand-gated ion channel</keyword>
<evidence type="ECO:0000313" key="20">
    <source>
        <dbReference type="RefSeq" id="XP_060028088.1"/>
    </source>
</evidence>
<dbReference type="SUPFAM" id="SSF51206">
    <property type="entry name" value="cAMP-binding domain-like"/>
    <property type="match status" value="1"/>
</dbReference>
<feature type="compositionally biased region" description="Basic and acidic residues" evidence="16">
    <location>
        <begin position="405"/>
        <end position="414"/>
    </location>
</feature>
<dbReference type="Pfam" id="PF00520">
    <property type="entry name" value="Ion_trans"/>
    <property type="match status" value="1"/>
</dbReference>
<comment type="catalytic activity">
    <reaction evidence="12">
        <text>Ca(2+)(in) = Ca(2+)(out)</text>
        <dbReference type="Rhea" id="RHEA:29671"/>
        <dbReference type="ChEBI" id="CHEBI:29108"/>
    </reaction>
</comment>
<dbReference type="GeneID" id="103110923"/>
<feature type="region of interest" description="Disordered" evidence="16">
    <location>
        <begin position="781"/>
        <end position="814"/>
    </location>
</feature>
<feature type="region of interest" description="Disordered" evidence="16">
    <location>
        <begin position="405"/>
        <end position="585"/>
    </location>
</feature>
<accession>A0ABM3VUT6</accession>